<keyword evidence="7 8" id="KW-0131">Cell cycle</keyword>
<organism evidence="10 11">
    <name type="scientific">Ideonella alba</name>
    <dbReference type="NCBI Taxonomy" id="2824118"/>
    <lineage>
        <taxon>Bacteria</taxon>
        <taxon>Pseudomonadati</taxon>
        <taxon>Pseudomonadota</taxon>
        <taxon>Betaproteobacteria</taxon>
        <taxon>Burkholderiales</taxon>
        <taxon>Sphaerotilaceae</taxon>
        <taxon>Ideonella</taxon>
    </lineage>
</organism>
<evidence type="ECO:0000256" key="6">
    <source>
        <dbReference type="ARBA" id="ARBA00023136"/>
    </source>
</evidence>
<keyword evidence="11" id="KW-1185">Reference proteome</keyword>
<dbReference type="NCBIfam" id="TIGR02209">
    <property type="entry name" value="ftsL_broad"/>
    <property type="match status" value="1"/>
</dbReference>
<dbReference type="Pfam" id="PF04999">
    <property type="entry name" value="FtsL"/>
    <property type="match status" value="1"/>
</dbReference>
<comment type="subunit">
    <text evidence="8">Part of a complex composed of FtsB, FtsL and FtsQ.</text>
</comment>
<dbReference type="AlphaFoldDB" id="A0A941BHN1"/>
<sequence length="98" mass="10962">MMRLSVLLLIALVASGLYLVRTSYESRRLFVEIEKAKNDEKQLLADEKRLDAERQAQATHLRVERVAREKLGMRMAAPDVTVYVSDARSASGASGALR</sequence>
<keyword evidence="6 8" id="KW-0472">Membrane</keyword>
<evidence type="ECO:0000256" key="3">
    <source>
        <dbReference type="ARBA" id="ARBA00022618"/>
    </source>
</evidence>
<comment type="caution">
    <text evidence="10">The sequence shown here is derived from an EMBL/GenBank/DDBJ whole genome shotgun (WGS) entry which is preliminary data.</text>
</comment>
<evidence type="ECO:0000256" key="2">
    <source>
        <dbReference type="ARBA" id="ARBA00022475"/>
    </source>
</evidence>
<evidence type="ECO:0000313" key="10">
    <source>
        <dbReference type="EMBL" id="MBQ0931803.1"/>
    </source>
</evidence>
<evidence type="ECO:0000256" key="8">
    <source>
        <dbReference type="HAMAP-Rule" id="MF_00910"/>
    </source>
</evidence>
<protein>
    <recommendedName>
        <fullName evidence="8 9">Cell division protein FtsL</fullName>
    </recommendedName>
</protein>
<dbReference type="PANTHER" id="PTHR37479">
    <property type="entry name" value="CELL DIVISION PROTEIN FTSL"/>
    <property type="match status" value="1"/>
</dbReference>
<keyword evidence="5 8" id="KW-1133">Transmembrane helix</keyword>
<dbReference type="GO" id="GO:0005886">
    <property type="term" value="C:plasma membrane"/>
    <property type="evidence" value="ECO:0007669"/>
    <property type="project" value="UniProtKB-SubCell"/>
</dbReference>
<evidence type="ECO:0000256" key="7">
    <source>
        <dbReference type="ARBA" id="ARBA00023306"/>
    </source>
</evidence>
<dbReference type="GO" id="GO:0032153">
    <property type="term" value="C:cell division site"/>
    <property type="evidence" value="ECO:0007669"/>
    <property type="project" value="UniProtKB-UniRule"/>
</dbReference>
<evidence type="ECO:0000256" key="9">
    <source>
        <dbReference type="NCBIfam" id="TIGR02209"/>
    </source>
</evidence>
<evidence type="ECO:0000256" key="1">
    <source>
        <dbReference type="ARBA" id="ARBA00004401"/>
    </source>
</evidence>
<keyword evidence="3 8" id="KW-0132">Cell division</keyword>
<keyword evidence="2 8" id="KW-1003">Cell membrane</keyword>
<evidence type="ECO:0000256" key="5">
    <source>
        <dbReference type="ARBA" id="ARBA00022989"/>
    </source>
</evidence>
<dbReference type="EMBL" id="JAGQDD010000011">
    <property type="protein sequence ID" value="MBQ0931803.1"/>
    <property type="molecule type" value="Genomic_DNA"/>
</dbReference>
<keyword evidence="8" id="KW-0997">Cell inner membrane</keyword>
<accession>A0A941BHN1</accession>
<gene>
    <name evidence="8 10" type="primary">ftsL</name>
    <name evidence="10" type="ORF">KAK03_15055</name>
</gene>
<evidence type="ECO:0000313" key="11">
    <source>
        <dbReference type="Proteomes" id="UP000676246"/>
    </source>
</evidence>
<comment type="function">
    <text evidence="8">Essential cell division protein. May link together the upstream cell division proteins, which are predominantly cytoplasmic, with the downstream cell division proteins, which are predominantly periplasmic.</text>
</comment>
<dbReference type="HAMAP" id="MF_00910">
    <property type="entry name" value="FtsL"/>
    <property type="match status" value="1"/>
</dbReference>
<dbReference type="GO" id="GO:0043093">
    <property type="term" value="P:FtsZ-dependent cytokinesis"/>
    <property type="evidence" value="ECO:0007669"/>
    <property type="project" value="UniProtKB-UniRule"/>
</dbReference>
<dbReference type="PANTHER" id="PTHR37479:SF1">
    <property type="entry name" value="CELL DIVISION PROTEIN FTSL"/>
    <property type="match status" value="1"/>
</dbReference>
<evidence type="ECO:0000256" key="4">
    <source>
        <dbReference type="ARBA" id="ARBA00022692"/>
    </source>
</evidence>
<proteinExistence type="inferred from homology"/>
<dbReference type="RefSeq" id="WP_210854808.1">
    <property type="nucleotide sequence ID" value="NZ_JAGQDD010000011.1"/>
</dbReference>
<keyword evidence="4 8" id="KW-0812">Transmembrane</keyword>
<comment type="similarity">
    <text evidence="8">Belongs to the FtsL family.</text>
</comment>
<comment type="subcellular location">
    <subcellularLocation>
        <location evidence="8">Cell inner membrane</location>
        <topology evidence="8">Single-pass type II membrane protein</topology>
    </subcellularLocation>
    <subcellularLocation>
        <location evidence="1">Cell membrane</location>
        <topology evidence="1">Single-pass type II membrane protein</topology>
    </subcellularLocation>
    <text evidence="8">Localizes to the division septum where it forms a ring structure.</text>
</comment>
<dbReference type="InterPro" id="IPR011922">
    <property type="entry name" value="Cell_div_FtsL"/>
</dbReference>
<name>A0A941BHN1_9BURK</name>
<dbReference type="Proteomes" id="UP000676246">
    <property type="component" value="Unassembled WGS sequence"/>
</dbReference>
<reference evidence="10 11" key="1">
    <citation type="submission" date="2021-04" db="EMBL/GenBank/DDBJ databases">
        <title>The genome sequence of Ideonella sp. 3Y2.</title>
        <authorList>
            <person name="Liu Y."/>
        </authorList>
    </citation>
    <scope>NUCLEOTIDE SEQUENCE [LARGE SCALE GENOMIC DNA]</scope>
    <source>
        <strain evidence="10 11">3Y2</strain>
    </source>
</reference>